<sequence length="227" mass="24679">MSSDNDSSGNAEPKKESVFGIMDDLLSHLNRTKKFFMALVISSFVVAPLAIVLSILMLTPQFLTGVGQQQDVVFSQKASFSKAVPTTGMQAGQPAMITVKIVPGDEMKTFNITGLQQVDKGSFIVDKSQIHVDYVPANVAGFAVSPEGEVKPLPPRFMYVSSAPAASPFDVTWMIVAVIAVSATMAGAWLLIGIKEYRFFSHWNSRYANYKAMQEKVDKELDGSTGQ</sequence>
<protein>
    <submittedName>
        <fullName evidence="2">Uncharacterized protein</fullName>
    </submittedName>
</protein>
<reference evidence="2 3" key="1">
    <citation type="journal article" date="2014" name="PLoS ONE">
        <title>Genome Sequence of Candidatus Nitrososphaera evergladensis from Group I.1b Enriched from Everglades Soil Reveals Novel Genomic Features of the Ammonia-Oxidizing Archaea.</title>
        <authorList>
            <person name="Zhalnina K.V."/>
            <person name="Dias R."/>
            <person name="Leonard M.T."/>
            <person name="Dorr de Quadros P."/>
            <person name="Camargo F.A."/>
            <person name="Drew J.C."/>
            <person name="Farmerie W.G."/>
            <person name="Daroub S.H."/>
            <person name="Triplett E.W."/>
        </authorList>
    </citation>
    <scope>NUCLEOTIDE SEQUENCE [LARGE SCALE GENOMIC DNA]</scope>
    <source>
        <strain evidence="2 3">SR1</strain>
    </source>
</reference>
<dbReference type="AlphaFoldDB" id="A0A075MW44"/>
<organism evidence="2 3">
    <name type="scientific">Candidatus Nitrososphaera evergladensis SR1</name>
    <dbReference type="NCBI Taxonomy" id="1459636"/>
    <lineage>
        <taxon>Archaea</taxon>
        <taxon>Nitrososphaerota</taxon>
        <taxon>Nitrososphaeria</taxon>
        <taxon>Nitrososphaerales</taxon>
        <taxon>Nitrososphaeraceae</taxon>
        <taxon>Nitrososphaera</taxon>
    </lineage>
</organism>
<evidence type="ECO:0000313" key="2">
    <source>
        <dbReference type="EMBL" id="AIF85368.1"/>
    </source>
</evidence>
<feature type="transmembrane region" description="Helical" evidence="1">
    <location>
        <begin position="35"/>
        <end position="58"/>
    </location>
</feature>
<gene>
    <name evidence="2" type="ORF">NTE_03339</name>
</gene>
<keyword evidence="3" id="KW-1185">Reference proteome</keyword>
<keyword evidence="1" id="KW-1133">Transmembrane helix</keyword>
<dbReference type="RefSeq" id="WP_148701784.1">
    <property type="nucleotide sequence ID" value="NZ_CP007174.1"/>
</dbReference>
<feature type="transmembrane region" description="Helical" evidence="1">
    <location>
        <begin position="171"/>
        <end position="192"/>
    </location>
</feature>
<dbReference type="HOGENOM" id="CLU_1222564_0_0_2"/>
<dbReference type="OrthoDB" id="12194at2157"/>
<keyword evidence="1" id="KW-0472">Membrane</keyword>
<evidence type="ECO:0000256" key="1">
    <source>
        <dbReference type="SAM" id="Phobius"/>
    </source>
</evidence>
<accession>A0A075MW44</accession>
<proteinExistence type="predicted"/>
<keyword evidence="1" id="KW-0812">Transmembrane</keyword>
<dbReference type="GeneID" id="41598988"/>
<name>A0A075MW44_9ARCH</name>
<dbReference type="Proteomes" id="UP000028194">
    <property type="component" value="Chromosome"/>
</dbReference>
<dbReference type="KEGG" id="nev:NTE_03339"/>
<evidence type="ECO:0000313" key="3">
    <source>
        <dbReference type="Proteomes" id="UP000028194"/>
    </source>
</evidence>
<dbReference type="STRING" id="1459636.NTE_03339"/>
<dbReference type="EMBL" id="CP007174">
    <property type="protein sequence ID" value="AIF85368.1"/>
    <property type="molecule type" value="Genomic_DNA"/>
</dbReference>